<keyword evidence="3" id="KW-1003">Cell membrane</keyword>
<feature type="transmembrane region" description="Helical" evidence="8">
    <location>
        <begin position="178"/>
        <end position="196"/>
    </location>
</feature>
<feature type="transmembrane region" description="Helical" evidence="8">
    <location>
        <begin position="327"/>
        <end position="343"/>
    </location>
</feature>
<keyword evidence="2" id="KW-0813">Transport</keyword>
<comment type="caution">
    <text evidence="9">The sequence shown here is derived from an EMBL/GenBank/DDBJ whole genome shotgun (WGS) entry which is preliminary data.</text>
</comment>
<keyword evidence="5 8" id="KW-0812">Transmembrane</keyword>
<feature type="transmembrane region" description="Helical" evidence="8">
    <location>
        <begin position="288"/>
        <end position="306"/>
    </location>
</feature>
<evidence type="ECO:0000256" key="1">
    <source>
        <dbReference type="ARBA" id="ARBA00004429"/>
    </source>
</evidence>
<name>A0A2G9ZKQ2_9BACT</name>
<dbReference type="Gene3D" id="1.20.1740.10">
    <property type="entry name" value="Amino acid/polyamine transporter I"/>
    <property type="match status" value="1"/>
</dbReference>
<feature type="transmembrane region" description="Helical" evidence="8">
    <location>
        <begin position="121"/>
        <end position="139"/>
    </location>
</feature>
<evidence type="ECO:0000313" key="9">
    <source>
        <dbReference type="EMBL" id="PIP33681.1"/>
    </source>
</evidence>
<protein>
    <recommendedName>
        <fullName evidence="11">Amino acid transporter transmembrane domain-containing protein</fullName>
    </recommendedName>
</protein>
<evidence type="ECO:0000256" key="7">
    <source>
        <dbReference type="ARBA" id="ARBA00023136"/>
    </source>
</evidence>
<feature type="transmembrane region" description="Helical" evidence="8">
    <location>
        <begin position="66"/>
        <end position="87"/>
    </location>
</feature>
<evidence type="ECO:0000256" key="4">
    <source>
        <dbReference type="ARBA" id="ARBA00022519"/>
    </source>
</evidence>
<sequence length="414" mass="45280">MVLRNFFLVFLNGQKIQTKLAWSAVLLEKAKFMATKNFFSASAVLIGYIIGVGMFSLPFIVNRSGILPFFALLLGLGLVQHFLHLIYANVILVSRDYHHLPGYAGEYIGPSAKKLATVCKLVGNYGALLAYIIITGIFLHDLLAPIFGGSLFFYGSALFALEALIVFFGIGVLCRAELLMSLLLIMVVALIAIKGWPLVSAANFHLLDWKYSLLPYGAILFAVDGNGAIPAVIQLLNRNEQAIRRVVRIGFYLPAAIMIIFTLTVLGISGAGTSADALTGIRNSFGDGVIVLALIFGVLTIVTSFLGVSQATRDMLVWDYRLGPKKAWALAVFVPYIFYLLGLNDLIAVVSFAGAVAGGLSAMILIYIYARLSKTKGGLLIFKERPKEIFIIMFFLLFIGGLVYEMLNFFGWIK</sequence>
<dbReference type="PANTHER" id="PTHR32195:SF26">
    <property type="entry name" value="TRYPTOPHAN OR TYROSINE TRANSPORTER PROTEIN"/>
    <property type="match status" value="1"/>
</dbReference>
<dbReference type="EMBL" id="PCSD01000073">
    <property type="protein sequence ID" value="PIP33681.1"/>
    <property type="molecule type" value="Genomic_DNA"/>
</dbReference>
<evidence type="ECO:0000256" key="2">
    <source>
        <dbReference type="ARBA" id="ARBA00022448"/>
    </source>
</evidence>
<proteinExistence type="predicted"/>
<feature type="transmembrane region" description="Helical" evidence="8">
    <location>
        <begin position="151"/>
        <end position="171"/>
    </location>
</feature>
<dbReference type="AlphaFoldDB" id="A0A2G9ZKQ2"/>
<feature type="transmembrane region" description="Helical" evidence="8">
    <location>
        <begin position="216"/>
        <end position="237"/>
    </location>
</feature>
<evidence type="ECO:0000256" key="6">
    <source>
        <dbReference type="ARBA" id="ARBA00022989"/>
    </source>
</evidence>
<dbReference type="Pfam" id="PF03222">
    <property type="entry name" value="Trp_Tyr_perm"/>
    <property type="match status" value="1"/>
</dbReference>
<keyword evidence="6 8" id="KW-1133">Transmembrane helix</keyword>
<accession>A0A2G9ZKQ2</accession>
<evidence type="ECO:0000256" key="8">
    <source>
        <dbReference type="SAM" id="Phobius"/>
    </source>
</evidence>
<keyword evidence="4" id="KW-0997">Cell inner membrane</keyword>
<feature type="transmembrane region" description="Helical" evidence="8">
    <location>
        <begin position="38"/>
        <end position="60"/>
    </location>
</feature>
<dbReference type="InterPro" id="IPR018227">
    <property type="entry name" value="Amino_acid_transport_2"/>
</dbReference>
<feature type="transmembrane region" description="Helical" evidence="8">
    <location>
        <begin position="249"/>
        <end position="268"/>
    </location>
</feature>
<gene>
    <name evidence="9" type="ORF">COX22_03100</name>
</gene>
<dbReference type="PANTHER" id="PTHR32195">
    <property type="entry name" value="OS07G0662800 PROTEIN"/>
    <property type="match status" value="1"/>
</dbReference>
<organism evidence="9 10">
    <name type="scientific">Candidatus Falkowbacteria bacterium CG23_combo_of_CG06-09_8_20_14_all_49_15</name>
    <dbReference type="NCBI Taxonomy" id="1974572"/>
    <lineage>
        <taxon>Bacteria</taxon>
        <taxon>Candidatus Falkowiibacteriota</taxon>
    </lineage>
</organism>
<feature type="transmembrane region" description="Helical" evidence="8">
    <location>
        <begin position="349"/>
        <end position="369"/>
    </location>
</feature>
<comment type="subcellular location">
    <subcellularLocation>
        <location evidence="1">Cell inner membrane</location>
        <topology evidence="1">Multi-pass membrane protein</topology>
    </subcellularLocation>
</comment>
<feature type="transmembrane region" description="Helical" evidence="8">
    <location>
        <begin position="389"/>
        <end position="413"/>
    </location>
</feature>
<evidence type="ECO:0000313" key="10">
    <source>
        <dbReference type="Proteomes" id="UP000230729"/>
    </source>
</evidence>
<keyword evidence="7 8" id="KW-0472">Membrane</keyword>
<reference evidence="9 10" key="1">
    <citation type="submission" date="2017-09" db="EMBL/GenBank/DDBJ databases">
        <title>Depth-based differentiation of microbial function through sediment-hosted aquifers and enrichment of novel symbionts in the deep terrestrial subsurface.</title>
        <authorList>
            <person name="Probst A.J."/>
            <person name="Ladd B."/>
            <person name="Jarett J.K."/>
            <person name="Geller-Mcgrath D.E."/>
            <person name="Sieber C.M."/>
            <person name="Emerson J.B."/>
            <person name="Anantharaman K."/>
            <person name="Thomas B.C."/>
            <person name="Malmstrom R."/>
            <person name="Stieglmeier M."/>
            <person name="Klingl A."/>
            <person name="Woyke T."/>
            <person name="Ryan C.M."/>
            <person name="Banfield J.F."/>
        </authorList>
    </citation>
    <scope>NUCLEOTIDE SEQUENCE [LARGE SCALE GENOMIC DNA]</scope>
    <source>
        <strain evidence="9">CG23_combo_of_CG06-09_8_20_14_all_49_15</strain>
    </source>
</reference>
<dbReference type="GO" id="GO:0003333">
    <property type="term" value="P:amino acid transmembrane transport"/>
    <property type="evidence" value="ECO:0007669"/>
    <property type="project" value="InterPro"/>
</dbReference>
<evidence type="ECO:0008006" key="11">
    <source>
        <dbReference type="Google" id="ProtNLM"/>
    </source>
</evidence>
<dbReference type="Proteomes" id="UP000230729">
    <property type="component" value="Unassembled WGS sequence"/>
</dbReference>
<evidence type="ECO:0000256" key="5">
    <source>
        <dbReference type="ARBA" id="ARBA00022692"/>
    </source>
</evidence>
<dbReference type="GO" id="GO:0005886">
    <property type="term" value="C:plasma membrane"/>
    <property type="evidence" value="ECO:0007669"/>
    <property type="project" value="UniProtKB-SubCell"/>
</dbReference>
<evidence type="ECO:0000256" key="3">
    <source>
        <dbReference type="ARBA" id="ARBA00022475"/>
    </source>
</evidence>